<name>A0A928BSA9_XYLRU</name>
<proteinExistence type="predicted"/>
<sequence length="390" mass="45625">MITYLEQGDCDLDISYCYSENSRPLFDPSEIIEEENLNNFFPEKERTSGLTNVRKQLISTAPDHFAELIECLNGIIEKIEKLIDDFKKLRRDPELRMARLEAMEKYYLKYYWPQDKKLIEAMVEGELIDEDNKGKSPAQILQGIIRNLESDNERNCNNKLLQYINQQRDDKEIVAKTAVDNRDELSFDDMMAHLQYRESRRLVEIKIRKLSLLAPCQAYQGKLFANNAAYEIARLLGKAFCNYVGFDKKVKAAFIYAALKDVSLVLDNGNNARLMAEFINNEWLNENDDLIKDDDITRPLRNCDGRPFCTIDENNLRSYKLREFNRYKEPYWRAFSIINKVLVINQTLECAPYLDELHPIIDEEDVVNYLKDDEKAKINYINSDAGLIWG</sequence>
<gene>
    <name evidence="1" type="ORF">E7102_05650</name>
</gene>
<accession>A0A928BSA9</accession>
<dbReference type="AlphaFoldDB" id="A0A928BSA9"/>
<dbReference type="Proteomes" id="UP000763088">
    <property type="component" value="Unassembled WGS sequence"/>
</dbReference>
<evidence type="ECO:0000313" key="2">
    <source>
        <dbReference type="Proteomes" id="UP000763088"/>
    </source>
</evidence>
<protein>
    <submittedName>
        <fullName evidence="1">Uncharacterized protein</fullName>
    </submittedName>
</protein>
<reference evidence="1" key="1">
    <citation type="submission" date="2019-04" db="EMBL/GenBank/DDBJ databases">
        <title>Evolution of Biomass-Degrading Anaerobic Consortia Revealed by Metagenomics.</title>
        <authorList>
            <person name="Peng X."/>
        </authorList>
    </citation>
    <scope>NUCLEOTIDE SEQUENCE</scope>
    <source>
        <strain evidence="1">SIG141</strain>
    </source>
</reference>
<comment type="caution">
    <text evidence="1">The sequence shown here is derived from an EMBL/GenBank/DDBJ whole genome shotgun (WGS) entry which is preliminary data.</text>
</comment>
<dbReference type="EMBL" id="SUYD01000005">
    <property type="protein sequence ID" value="MBE6265936.1"/>
    <property type="molecule type" value="Genomic_DNA"/>
</dbReference>
<evidence type="ECO:0000313" key="1">
    <source>
        <dbReference type="EMBL" id="MBE6265936.1"/>
    </source>
</evidence>
<organism evidence="1 2">
    <name type="scientific">Xylanibacter ruminicola</name>
    <name type="common">Prevotella ruminicola</name>
    <dbReference type="NCBI Taxonomy" id="839"/>
    <lineage>
        <taxon>Bacteria</taxon>
        <taxon>Pseudomonadati</taxon>
        <taxon>Bacteroidota</taxon>
        <taxon>Bacteroidia</taxon>
        <taxon>Bacteroidales</taxon>
        <taxon>Prevotellaceae</taxon>
        <taxon>Xylanibacter</taxon>
    </lineage>
</organism>